<reference evidence="3 4" key="1">
    <citation type="submission" date="2020-08" db="EMBL/GenBank/DDBJ databases">
        <title>Sequencing the genomes of 1000 actinobacteria strains.</title>
        <authorList>
            <person name="Klenk H.-P."/>
        </authorList>
    </citation>
    <scope>NUCLEOTIDE SEQUENCE [LARGE SCALE GENOMIC DNA]</scope>
    <source>
        <strain evidence="3 4">DSM 40483</strain>
    </source>
</reference>
<evidence type="ECO:0000259" key="1">
    <source>
        <dbReference type="PROSITE" id="PS51736"/>
    </source>
</evidence>
<dbReference type="RefSeq" id="WP_184910173.1">
    <property type="nucleotide sequence ID" value="NZ_JACHMS010000001.1"/>
</dbReference>
<gene>
    <name evidence="3" type="ORF">BJ965_004341</name>
</gene>
<dbReference type="Proteomes" id="UP000565089">
    <property type="component" value="Unassembled WGS sequence"/>
</dbReference>
<feature type="domain" description="Resolvase/invertase-type recombinase catalytic" evidence="1">
    <location>
        <begin position="2"/>
        <end position="142"/>
    </location>
</feature>
<dbReference type="PANTHER" id="PTHR30461">
    <property type="entry name" value="DNA-INVERTASE FROM LAMBDOID PROPHAGE"/>
    <property type="match status" value="1"/>
</dbReference>
<dbReference type="InterPro" id="IPR036162">
    <property type="entry name" value="Resolvase-like_N_sf"/>
</dbReference>
<dbReference type="Pfam" id="PF07508">
    <property type="entry name" value="Recombinase"/>
    <property type="match status" value="1"/>
</dbReference>
<dbReference type="Gene3D" id="3.90.1750.20">
    <property type="entry name" value="Putative Large Serine Recombinase, Chain B, Domain 2"/>
    <property type="match status" value="1"/>
</dbReference>
<comment type="caution">
    <text evidence="3">The sequence shown here is derived from an EMBL/GenBank/DDBJ whole genome shotgun (WGS) entry which is preliminary data.</text>
</comment>
<dbReference type="Pfam" id="PF00239">
    <property type="entry name" value="Resolvase"/>
    <property type="match status" value="1"/>
</dbReference>
<dbReference type="InterPro" id="IPR050639">
    <property type="entry name" value="SSR_resolvase"/>
</dbReference>
<name>A0A7W7DPA5_9ACTN</name>
<dbReference type="Gene3D" id="3.40.50.1390">
    <property type="entry name" value="Resolvase, N-terminal catalytic domain"/>
    <property type="match status" value="1"/>
</dbReference>
<dbReference type="GeneID" id="95796316"/>
<accession>A0A7W7DPA5</accession>
<dbReference type="CDD" id="cd00338">
    <property type="entry name" value="Ser_Recombinase"/>
    <property type="match status" value="1"/>
</dbReference>
<dbReference type="InterPro" id="IPR038109">
    <property type="entry name" value="DNA_bind_recomb_sf"/>
</dbReference>
<dbReference type="PANTHER" id="PTHR30461:SF23">
    <property type="entry name" value="DNA RECOMBINASE-RELATED"/>
    <property type="match status" value="1"/>
</dbReference>
<dbReference type="GO" id="GO:0003677">
    <property type="term" value="F:DNA binding"/>
    <property type="evidence" value="ECO:0007669"/>
    <property type="project" value="InterPro"/>
</dbReference>
<dbReference type="SUPFAM" id="SSF53041">
    <property type="entry name" value="Resolvase-like"/>
    <property type="match status" value="1"/>
</dbReference>
<keyword evidence="4" id="KW-1185">Reference proteome</keyword>
<sequence length="483" mass="52454">MNVTIYVRLSLDQHGDELGVQRQADECRAFAESRGWTVREVIADNDISATSGKVRPGFERLLASKPEAILSWHTDRLIRKTEDLERVINLGVNVHAIHAGHLDLSTPAGRATARTVTAWATYEGEQKALRQKASNLQAAKNGTPHKAGIRPFGYANDYVTVVEAEAEAIRKGAEMVLQGETLAAVARYWTSLDLLAPRSSSGKAKGEAKGWGVGGVKKVLVSPRYIAQATYRGEVVGEGQWPAILDEATHYALISALTNPKRFTGGARTGSAPQTLLAGLATCSKCGEAVRGGMYRGTPVYRCGQKHVRVPRELADKRAGNAVLARLVFPDFLPSILAARQEQGDDSAHLHAEAQTLRERLDGLAVAYASGAITLSQMTAGTAAIRARLDEIDEKLSGVTGLPPIDPVKGVAALIEDWPKTPLPVRRAWVKFVLTIEMHPNGFKKAVKMTVDDYMTSEWNHPEVEVTREGVELYAQALADEKE</sequence>
<evidence type="ECO:0000313" key="3">
    <source>
        <dbReference type="EMBL" id="MBB4714459.1"/>
    </source>
</evidence>
<dbReference type="GO" id="GO:0000150">
    <property type="term" value="F:DNA strand exchange activity"/>
    <property type="evidence" value="ECO:0007669"/>
    <property type="project" value="InterPro"/>
</dbReference>
<proteinExistence type="predicted"/>
<dbReference type="AlphaFoldDB" id="A0A7W7DPA5"/>
<dbReference type="PROSITE" id="PS51737">
    <property type="entry name" value="RECOMBINASE_DNA_BIND"/>
    <property type="match status" value="1"/>
</dbReference>
<dbReference type="InterPro" id="IPR011109">
    <property type="entry name" value="DNA_bind_recombinase_dom"/>
</dbReference>
<feature type="domain" description="Recombinase" evidence="2">
    <location>
        <begin position="151"/>
        <end position="263"/>
    </location>
</feature>
<dbReference type="SMART" id="SM00857">
    <property type="entry name" value="Resolvase"/>
    <property type="match status" value="1"/>
</dbReference>
<dbReference type="InterPro" id="IPR006119">
    <property type="entry name" value="Resolv_N"/>
</dbReference>
<dbReference type="EMBL" id="JACHMS010000001">
    <property type="protein sequence ID" value="MBB4714459.1"/>
    <property type="molecule type" value="Genomic_DNA"/>
</dbReference>
<dbReference type="PROSITE" id="PS51736">
    <property type="entry name" value="RECOMBINASES_3"/>
    <property type="match status" value="1"/>
</dbReference>
<protein>
    <submittedName>
        <fullName evidence="3">DNA invertase Pin-like site-specific DNA recombinase</fullName>
    </submittedName>
</protein>
<evidence type="ECO:0000259" key="2">
    <source>
        <dbReference type="PROSITE" id="PS51737"/>
    </source>
</evidence>
<organism evidence="3 4">
    <name type="scientific">Streptomyces luteogriseus</name>
    <dbReference type="NCBI Taxonomy" id="68233"/>
    <lineage>
        <taxon>Bacteria</taxon>
        <taxon>Bacillati</taxon>
        <taxon>Actinomycetota</taxon>
        <taxon>Actinomycetes</taxon>
        <taxon>Kitasatosporales</taxon>
        <taxon>Streptomycetaceae</taxon>
        <taxon>Streptomyces</taxon>
    </lineage>
</organism>
<evidence type="ECO:0000313" key="4">
    <source>
        <dbReference type="Proteomes" id="UP000565089"/>
    </source>
</evidence>